<sequence>MLEKSFMFGCLFAFSLLNNVTATGGPTAAQLGILDRLDPYIIGLGTTISPDVLATHSGLNPEAVSSIPGQDATVRIHWYENILVSHYLDKNKCNQPETYYVYGVDKRNSVVRALQEYATKEAKETLGNDKGFLTMDFSAKAVAAAVPVPWNSIKGWWIVSPSHNPEEFHENRAYHRLLPSILNTIRTRRRTFRLVMPDRPISSSDKAMETRGP</sequence>
<dbReference type="SUPFAM" id="SSF56399">
    <property type="entry name" value="ADP-ribosylation"/>
    <property type="match status" value="1"/>
</dbReference>
<evidence type="ECO:0000256" key="1">
    <source>
        <dbReference type="SAM" id="SignalP"/>
    </source>
</evidence>
<dbReference type="KEGG" id="pgri:PgNI_04059"/>
<reference evidence="3" key="1">
    <citation type="journal article" date="2019" name="Mol. Biol. Evol.">
        <title>Blast fungal genomes show frequent chromosomal changes, gene gains and losses, and effector gene turnover.</title>
        <authorList>
            <person name="Gomez Luciano L.B."/>
            <person name="Jason Tsai I."/>
            <person name="Chuma I."/>
            <person name="Tosa Y."/>
            <person name="Chen Y.H."/>
            <person name="Li J.Y."/>
            <person name="Li M.Y."/>
            <person name="Jade Lu M.Y."/>
            <person name="Nakayashiki H."/>
            <person name="Li W.H."/>
        </authorList>
    </citation>
    <scope>NUCLEOTIDE SEQUENCE</scope>
    <source>
        <strain evidence="3">NI907</strain>
    </source>
</reference>
<dbReference type="AlphaFoldDB" id="A0A6P8B8N6"/>
<reference evidence="3" key="3">
    <citation type="submission" date="2025-08" db="UniProtKB">
        <authorList>
            <consortium name="RefSeq"/>
        </authorList>
    </citation>
    <scope>IDENTIFICATION</scope>
    <source>
        <strain evidence="3">NI907</strain>
    </source>
</reference>
<dbReference type="RefSeq" id="XP_030983513.1">
    <property type="nucleotide sequence ID" value="XM_031124111.1"/>
</dbReference>
<evidence type="ECO:0000313" key="2">
    <source>
        <dbReference type="Proteomes" id="UP000515153"/>
    </source>
</evidence>
<accession>A0A6P8B8N6</accession>
<keyword evidence="1" id="KW-0732">Signal</keyword>
<name>A0A6P8B8N6_PYRGI</name>
<dbReference type="GeneID" id="41959020"/>
<evidence type="ECO:0000313" key="3">
    <source>
        <dbReference type="RefSeq" id="XP_030983513.1"/>
    </source>
</evidence>
<feature type="signal peptide" evidence="1">
    <location>
        <begin position="1"/>
        <end position="22"/>
    </location>
</feature>
<reference evidence="3" key="2">
    <citation type="submission" date="2019-10" db="EMBL/GenBank/DDBJ databases">
        <authorList>
            <consortium name="NCBI Genome Project"/>
        </authorList>
    </citation>
    <scope>NUCLEOTIDE SEQUENCE</scope>
    <source>
        <strain evidence="3">NI907</strain>
    </source>
</reference>
<keyword evidence="2" id="KW-1185">Reference proteome</keyword>
<organism evidence="2 3">
    <name type="scientific">Pyricularia grisea</name>
    <name type="common">Crabgrass-specific blast fungus</name>
    <name type="synonym">Magnaporthe grisea</name>
    <dbReference type="NCBI Taxonomy" id="148305"/>
    <lineage>
        <taxon>Eukaryota</taxon>
        <taxon>Fungi</taxon>
        <taxon>Dikarya</taxon>
        <taxon>Ascomycota</taxon>
        <taxon>Pezizomycotina</taxon>
        <taxon>Sordariomycetes</taxon>
        <taxon>Sordariomycetidae</taxon>
        <taxon>Magnaporthales</taxon>
        <taxon>Pyriculariaceae</taxon>
        <taxon>Pyricularia</taxon>
    </lineage>
</organism>
<protein>
    <submittedName>
        <fullName evidence="3">Uncharacterized protein</fullName>
    </submittedName>
</protein>
<proteinExistence type="predicted"/>
<feature type="chain" id="PRO_5028011971" evidence="1">
    <location>
        <begin position="23"/>
        <end position="213"/>
    </location>
</feature>
<gene>
    <name evidence="3" type="ORF">PgNI_04059</name>
</gene>
<dbReference type="Proteomes" id="UP000515153">
    <property type="component" value="Unplaced"/>
</dbReference>